<evidence type="ECO:0000313" key="3">
    <source>
        <dbReference type="EMBL" id="SCF20613.1"/>
    </source>
</evidence>
<dbReference type="Proteomes" id="UP000198797">
    <property type="component" value="Unassembled WGS sequence"/>
</dbReference>
<gene>
    <name evidence="3" type="ORF">GA0070216_106249</name>
</gene>
<evidence type="ECO:0000313" key="4">
    <source>
        <dbReference type="Proteomes" id="UP000198797"/>
    </source>
</evidence>
<feature type="transmembrane region" description="Helical" evidence="2">
    <location>
        <begin position="55"/>
        <end position="74"/>
    </location>
</feature>
<protein>
    <recommendedName>
        <fullName evidence="5">DUF998 domain-containing protein</fullName>
    </recommendedName>
</protein>
<dbReference type="AlphaFoldDB" id="A0A1C4YIQ2"/>
<feature type="transmembrane region" description="Helical" evidence="2">
    <location>
        <begin position="12"/>
        <end position="35"/>
    </location>
</feature>
<dbReference type="STRING" id="121616.GA0070216_106249"/>
<accession>A0A1C4YIQ2</accession>
<dbReference type="EMBL" id="FMCU01000006">
    <property type="protein sequence ID" value="SCF20613.1"/>
    <property type="molecule type" value="Genomic_DNA"/>
</dbReference>
<evidence type="ECO:0000256" key="1">
    <source>
        <dbReference type="SAM" id="MobiDB-lite"/>
    </source>
</evidence>
<keyword evidence="2" id="KW-1133">Transmembrane helix</keyword>
<dbReference type="RefSeq" id="WP_091246000.1">
    <property type="nucleotide sequence ID" value="NZ_FMCU01000006.1"/>
</dbReference>
<evidence type="ECO:0008006" key="5">
    <source>
        <dbReference type="Google" id="ProtNLM"/>
    </source>
</evidence>
<organism evidence="3 4">
    <name type="scientific">Micromonospora matsumotoense</name>
    <dbReference type="NCBI Taxonomy" id="121616"/>
    <lineage>
        <taxon>Bacteria</taxon>
        <taxon>Bacillati</taxon>
        <taxon>Actinomycetota</taxon>
        <taxon>Actinomycetes</taxon>
        <taxon>Micromonosporales</taxon>
        <taxon>Micromonosporaceae</taxon>
        <taxon>Micromonospora</taxon>
    </lineage>
</organism>
<dbReference type="OrthoDB" id="3388437at2"/>
<keyword evidence="2" id="KW-0812">Transmembrane</keyword>
<feature type="transmembrane region" description="Helical" evidence="2">
    <location>
        <begin position="153"/>
        <end position="173"/>
    </location>
</feature>
<sequence>MPDPVPGRVRTAAGWAAAGCVLAGTVAVTVAVAAGPGLSSGYVSEAGVTGSAFASTYRMGVFVLAAALLSLAAALPAALRIAAGLLVAGAAGAVLSGAVTCSAGCPLPPFEAATPADLVHAGASIAAAGATVLAMLVVGFLRPATAALRRVARGASVVALPVAVLVALGLLTVGRGALVGGLERLLLAVCLGWGLVTALLLTRPRPDVPAALRPGADRPDACAADLPGACAALRTGASAAVLPGADGDQESAERDERVAGSRTPV</sequence>
<keyword evidence="2" id="KW-0472">Membrane</keyword>
<keyword evidence="4" id="KW-1185">Reference proteome</keyword>
<evidence type="ECO:0000256" key="2">
    <source>
        <dbReference type="SAM" id="Phobius"/>
    </source>
</evidence>
<feature type="transmembrane region" description="Helical" evidence="2">
    <location>
        <begin position="81"/>
        <end position="99"/>
    </location>
</feature>
<name>A0A1C4YIQ2_9ACTN</name>
<reference evidence="4" key="1">
    <citation type="submission" date="2016-06" db="EMBL/GenBank/DDBJ databases">
        <authorList>
            <person name="Varghese N."/>
            <person name="Submissions Spin"/>
        </authorList>
    </citation>
    <scope>NUCLEOTIDE SEQUENCE [LARGE SCALE GENOMIC DNA]</scope>
    <source>
        <strain evidence="4">DSM 44100</strain>
    </source>
</reference>
<feature type="transmembrane region" description="Helical" evidence="2">
    <location>
        <begin position="185"/>
        <end position="202"/>
    </location>
</feature>
<feature type="region of interest" description="Disordered" evidence="1">
    <location>
        <begin position="242"/>
        <end position="265"/>
    </location>
</feature>
<feature type="transmembrane region" description="Helical" evidence="2">
    <location>
        <begin position="119"/>
        <end position="141"/>
    </location>
</feature>
<proteinExistence type="predicted"/>